<keyword evidence="2" id="KW-1185">Reference proteome</keyword>
<evidence type="ECO:0000313" key="2">
    <source>
        <dbReference type="Proteomes" id="UP001258945"/>
    </source>
</evidence>
<dbReference type="Proteomes" id="UP001258945">
    <property type="component" value="Unassembled WGS sequence"/>
</dbReference>
<accession>A0ABU3MJT0</accession>
<proteinExistence type="predicted"/>
<comment type="caution">
    <text evidence="1">The sequence shown here is derived from an EMBL/GenBank/DDBJ whole genome shotgun (WGS) entry which is preliminary data.</text>
</comment>
<protein>
    <submittedName>
        <fullName evidence="1">Uncharacterized protein</fullName>
    </submittedName>
</protein>
<reference evidence="1 2" key="1">
    <citation type="journal article" date="2019" name="Microb. Pathog.">
        <title>Comparison of VITEK 2, MALDI-TOF MS, 16S rRNA gene sequencing, and whole-genome sequencing for identification of Roseomonas mucosa.</title>
        <authorList>
            <person name="Rudolph W.W."/>
            <person name="Gunzer F."/>
            <person name="Trauth M."/>
            <person name="Bunk B."/>
            <person name="Bigge R."/>
            <person name="Schrottner P."/>
        </authorList>
    </citation>
    <scope>NUCLEOTIDE SEQUENCE [LARGE SCALE GENOMIC DNA]</scope>
    <source>
        <strain evidence="1 2">DSM 103800</strain>
    </source>
</reference>
<gene>
    <name evidence="1" type="ORF">RQ831_16150</name>
</gene>
<dbReference type="EMBL" id="JAVVDO010000031">
    <property type="protein sequence ID" value="MDT8332590.1"/>
    <property type="molecule type" value="Genomic_DNA"/>
</dbReference>
<dbReference type="RefSeq" id="WP_314283296.1">
    <property type="nucleotide sequence ID" value="NZ_JAVVDO010000031.1"/>
</dbReference>
<name>A0ABU3MJT0_9PROT</name>
<sequence length="100" mass="11305">MAHAESITCAPQLKLDEGDDTFVPAVQDVLYILRPDGAGWVLERARKGKEERERLAACEYPKPTQARCRGRVEATYEAKDRLMTLRTGRFSWVMASCQTS</sequence>
<evidence type="ECO:0000313" key="1">
    <source>
        <dbReference type="EMBL" id="MDT8332590.1"/>
    </source>
</evidence>
<organism evidence="1 2">
    <name type="scientific">Roseomonas gilardii</name>
    <dbReference type="NCBI Taxonomy" id="257708"/>
    <lineage>
        <taxon>Bacteria</taxon>
        <taxon>Pseudomonadati</taxon>
        <taxon>Pseudomonadota</taxon>
        <taxon>Alphaproteobacteria</taxon>
        <taxon>Acetobacterales</taxon>
        <taxon>Roseomonadaceae</taxon>
        <taxon>Roseomonas</taxon>
    </lineage>
</organism>